<dbReference type="Pfam" id="PF04471">
    <property type="entry name" value="Mrr_cat"/>
    <property type="match status" value="1"/>
</dbReference>
<dbReference type="GO" id="GO:0004519">
    <property type="term" value="F:endonuclease activity"/>
    <property type="evidence" value="ECO:0007669"/>
    <property type="project" value="UniProtKB-KW"/>
</dbReference>
<keyword evidence="2" id="KW-0540">Nuclease</keyword>
<dbReference type="InterPro" id="IPR007560">
    <property type="entry name" value="Restrct_endonuc_IV_Mrr"/>
</dbReference>
<comment type="caution">
    <text evidence="2">The sequence shown here is derived from an EMBL/GenBank/DDBJ whole genome shotgun (WGS) entry which is preliminary data.</text>
</comment>
<keyword evidence="2" id="KW-0378">Hydrolase</keyword>
<proteinExistence type="predicted"/>
<dbReference type="Proteomes" id="UP001206572">
    <property type="component" value="Unassembled WGS sequence"/>
</dbReference>
<organism evidence="2 3">
    <name type="scientific">Massilia agri</name>
    <dbReference type="NCBI Taxonomy" id="1886785"/>
    <lineage>
        <taxon>Bacteria</taxon>
        <taxon>Pseudomonadati</taxon>
        <taxon>Pseudomonadota</taxon>
        <taxon>Betaproteobacteria</taxon>
        <taxon>Burkholderiales</taxon>
        <taxon>Oxalobacteraceae</taxon>
        <taxon>Telluria group</taxon>
        <taxon>Massilia</taxon>
    </lineage>
</organism>
<evidence type="ECO:0000313" key="2">
    <source>
        <dbReference type="EMBL" id="MCS0595196.1"/>
    </source>
</evidence>
<evidence type="ECO:0000313" key="3">
    <source>
        <dbReference type="Proteomes" id="UP001206572"/>
    </source>
</evidence>
<keyword evidence="3" id="KW-1185">Reference proteome</keyword>
<keyword evidence="2" id="KW-0255">Endonuclease</keyword>
<gene>
    <name evidence="2" type="ORF">NX780_02410</name>
</gene>
<dbReference type="Gene3D" id="3.40.1350.10">
    <property type="match status" value="1"/>
</dbReference>
<accession>A0ABT2AG40</accession>
<name>A0ABT2AG40_9BURK</name>
<feature type="domain" description="Restriction endonuclease type IV Mrr" evidence="1">
    <location>
        <begin position="11"/>
        <end position="129"/>
    </location>
</feature>
<dbReference type="EMBL" id="JANUHA010000001">
    <property type="protein sequence ID" value="MCS0595196.1"/>
    <property type="molecule type" value="Genomic_DNA"/>
</dbReference>
<dbReference type="InterPro" id="IPR011856">
    <property type="entry name" value="tRNA_endonuc-like_dom_sf"/>
</dbReference>
<protein>
    <submittedName>
        <fullName evidence="2">Restriction endonuclease</fullName>
    </submittedName>
</protein>
<dbReference type="RefSeq" id="WP_258826270.1">
    <property type="nucleotide sequence ID" value="NZ_JANUHA010000001.1"/>
</dbReference>
<sequence length="303" mass="34281">MVTRQLADVGDTEFENLTFDLMIAHGMRNVTWRTPGADGGRDIEGYIIQNDFSLTQTTQKWYVECKRYATSVDWFTIYKKLAFAESNSADVLLLCTTAKVTPTAITEVEKWNKLKRGPTIRLWPGHQIEMLLSKYQDIAWKYGLENTPIPITGSTLDLTLTLSKCVSSYHSSIEFKDEVAPPMLKAAQALSSLLQMKMESIQGFGRFDKIFYEPSRYNFPGTVISDSIKKVDGPSMNAFLSYLVALRITVSSITPDSIYTCIVTCSNSIEAQLSRYKRTFDAIALWGDFEYTVNSNIIKITQR</sequence>
<dbReference type="InterPro" id="IPR011335">
    <property type="entry name" value="Restrct_endonuc-II-like"/>
</dbReference>
<evidence type="ECO:0000259" key="1">
    <source>
        <dbReference type="Pfam" id="PF04471"/>
    </source>
</evidence>
<reference evidence="2 3" key="1">
    <citation type="submission" date="2022-08" db="EMBL/GenBank/DDBJ databases">
        <title>Reclassification of Massilia species as members of the genera Telluria, Duganella, Pseudoduganella, Mokoshia gen. nov. and Zemynaea gen. nov. using orthogonal and non-orthogonal genome-based approaches.</title>
        <authorList>
            <person name="Bowman J.P."/>
        </authorList>
    </citation>
    <scope>NUCLEOTIDE SEQUENCE [LARGE SCALE GENOMIC DNA]</scope>
    <source>
        <strain evidence="2 3">JCM 31661</strain>
    </source>
</reference>
<dbReference type="SUPFAM" id="SSF52980">
    <property type="entry name" value="Restriction endonuclease-like"/>
    <property type="match status" value="1"/>
</dbReference>